<dbReference type="InterPro" id="IPR039204">
    <property type="entry name" value="MRS2-like"/>
</dbReference>
<comment type="subcellular location">
    <subcellularLocation>
        <location evidence="1">Membrane</location>
        <topology evidence="1">Multi-pass membrane protein</topology>
    </subcellularLocation>
</comment>
<comment type="caution">
    <text evidence="12">The sequence shown here is derived from an EMBL/GenBank/DDBJ whole genome shotgun (WGS) entry which is preliminary data.</text>
</comment>
<evidence type="ECO:0000256" key="7">
    <source>
        <dbReference type="ARBA" id="ARBA00023065"/>
    </source>
</evidence>
<proteinExistence type="predicted"/>
<gene>
    <name evidence="12" type="ORF">Ctob_004985</name>
</gene>
<evidence type="ECO:0000256" key="6">
    <source>
        <dbReference type="ARBA" id="ARBA00022989"/>
    </source>
</evidence>
<feature type="region of interest" description="Disordered" evidence="10">
    <location>
        <begin position="278"/>
        <end position="305"/>
    </location>
</feature>
<keyword evidence="9" id="KW-0175">Coiled coil</keyword>
<feature type="transmembrane region" description="Helical" evidence="11">
    <location>
        <begin position="193"/>
        <end position="213"/>
    </location>
</feature>
<keyword evidence="6 11" id="KW-1133">Transmembrane helix</keyword>
<sequence>MTVCGDLSQRQTALTEAVQRALLALRRSVTGTQVAASARQLDHVRRLKQQVRELLGQSMALEEELQEVLDANEDMEAMYLSRILLFVENADGDLPEADLHDHEEVEVILESYLQEVGATVAELEVLTYAIEGTEKFVSFRLDSAQNRLKARRGVLTASATTLGLGNLFLNLFGMNLPATIFVSSADDEDSENTGFWVAAGCITLLVTALLLFVNGWFGLWQLETWFGTCWGKSDEAHAQLGGQLGQLGATKGGARVAVPGTSAAGAVPVTSVTSAASTTTAAVERTPPITPPITPPPPPRRQSRN</sequence>
<evidence type="ECO:0000256" key="9">
    <source>
        <dbReference type="SAM" id="Coils"/>
    </source>
</evidence>
<dbReference type="Gene3D" id="1.20.58.340">
    <property type="entry name" value="Magnesium transport protein CorA, transmembrane region"/>
    <property type="match status" value="1"/>
</dbReference>
<keyword evidence="5" id="KW-0809">Transit peptide</keyword>
<name>A0A0M0JW72_9EUKA</name>
<reference evidence="13" key="1">
    <citation type="journal article" date="2015" name="PLoS Genet.">
        <title>Genome Sequence and Transcriptome Analyses of Chrysochromulina tobin: Metabolic Tools for Enhanced Algal Fitness in the Prominent Order Prymnesiales (Haptophyceae).</title>
        <authorList>
            <person name="Hovde B.T."/>
            <person name="Deodato C.R."/>
            <person name="Hunsperger H.M."/>
            <person name="Ryken S.A."/>
            <person name="Yost W."/>
            <person name="Jha R.K."/>
            <person name="Patterson J."/>
            <person name="Monnat R.J. Jr."/>
            <person name="Barlow S.B."/>
            <person name="Starkenburg S.R."/>
            <person name="Cattolico R.A."/>
        </authorList>
    </citation>
    <scope>NUCLEOTIDE SEQUENCE</scope>
    <source>
        <strain evidence="13">CCMP291</strain>
    </source>
</reference>
<evidence type="ECO:0000313" key="13">
    <source>
        <dbReference type="Proteomes" id="UP000037460"/>
    </source>
</evidence>
<feature type="compositionally biased region" description="Pro residues" evidence="10">
    <location>
        <begin position="288"/>
        <end position="305"/>
    </location>
</feature>
<evidence type="ECO:0000256" key="3">
    <source>
        <dbReference type="ARBA" id="ARBA00022692"/>
    </source>
</evidence>
<keyword evidence="3 11" id="KW-0812">Transmembrane</keyword>
<dbReference type="Pfam" id="PF22099">
    <property type="entry name" value="MRS2-like"/>
    <property type="match status" value="1"/>
</dbReference>
<feature type="compositionally biased region" description="Low complexity" evidence="10">
    <location>
        <begin position="278"/>
        <end position="287"/>
    </location>
</feature>
<evidence type="ECO:0000256" key="10">
    <source>
        <dbReference type="SAM" id="MobiDB-lite"/>
    </source>
</evidence>
<dbReference type="GO" id="GO:0015095">
    <property type="term" value="F:magnesium ion transmembrane transporter activity"/>
    <property type="evidence" value="ECO:0007669"/>
    <property type="project" value="TreeGrafter"/>
</dbReference>
<keyword evidence="8 11" id="KW-0472">Membrane</keyword>
<evidence type="ECO:0000256" key="11">
    <source>
        <dbReference type="SAM" id="Phobius"/>
    </source>
</evidence>
<dbReference type="OrthoDB" id="10251508at2759"/>
<evidence type="ECO:0000313" key="12">
    <source>
        <dbReference type="EMBL" id="KOO30537.1"/>
    </source>
</evidence>
<dbReference type="GO" id="GO:0016020">
    <property type="term" value="C:membrane"/>
    <property type="evidence" value="ECO:0007669"/>
    <property type="project" value="UniProtKB-SubCell"/>
</dbReference>
<keyword evidence="2" id="KW-0813">Transport</keyword>
<keyword evidence="7" id="KW-0406">Ion transport</keyword>
<feature type="coiled-coil region" evidence="9">
    <location>
        <begin position="44"/>
        <end position="78"/>
    </location>
</feature>
<keyword evidence="4" id="KW-0460">Magnesium</keyword>
<accession>A0A0M0JW72</accession>
<dbReference type="EMBL" id="JWZX01002205">
    <property type="protein sequence ID" value="KOO30537.1"/>
    <property type="molecule type" value="Genomic_DNA"/>
</dbReference>
<evidence type="ECO:0000256" key="5">
    <source>
        <dbReference type="ARBA" id="ARBA00022946"/>
    </source>
</evidence>
<dbReference type="PANTHER" id="PTHR13890:SF0">
    <property type="entry name" value="MAGNESIUM TRANSPORTER MRS2 HOMOLOG, MITOCHONDRIAL"/>
    <property type="match status" value="1"/>
</dbReference>
<keyword evidence="13" id="KW-1185">Reference proteome</keyword>
<evidence type="ECO:0000256" key="2">
    <source>
        <dbReference type="ARBA" id="ARBA00022448"/>
    </source>
</evidence>
<evidence type="ECO:0000256" key="4">
    <source>
        <dbReference type="ARBA" id="ARBA00022842"/>
    </source>
</evidence>
<protein>
    <submittedName>
        <fullName evidence="12">Metal ion transporter family</fullName>
    </submittedName>
</protein>
<dbReference type="PANTHER" id="PTHR13890">
    <property type="entry name" value="RNA SPLICING PROTEIN MRS2, MITOCHONDRIAL"/>
    <property type="match status" value="1"/>
</dbReference>
<dbReference type="Proteomes" id="UP000037460">
    <property type="component" value="Unassembled WGS sequence"/>
</dbReference>
<evidence type="ECO:0000256" key="1">
    <source>
        <dbReference type="ARBA" id="ARBA00004141"/>
    </source>
</evidence>
<organism evidence="12 13">
    <name type="scientific">Chrysochromulina tobinii</name>
    <dbReference type="NCBI Taxonomy" id="1460289"/>
    <lineage>
        <taxon>Eukaryota</taxon>
        <taxon>Haptista</taxon>
        <taxon>Haptophyta</taxon>
        <taxon>Prymnesiophyceae</taxon>
        <taxon>Prymnesiales</taxon>
        <taxon>Chrysochromulinaceae</taxon>
        <taxon>Chrysochromulina</taxon>
    </lineage>
</organism>
<feature type="transmembrane region" description="Helical" evidence="11">
    <location>
        <begin position="153"/>
        <end position="173"/>
    </location>
</feature>
<dbReference type="AlphaFoldDB" id="A0A0M0JW72"/>
<evidence type="ECO:0000256" key="8">
    <source>
        <dbReference type="ARBA" id="ARBA00023136"/>
    </source>
</evidence>